<dbReference type="GO" id="GO:0048244">
    <property type="term" value="F:phytanoyl-CoA dioxygenase activity"/>
    <property type="evidence" value="ECO:0007669"/>
    <property type="project" value="InterPro"/>
</dbReference>
<dbReference type="InterPro" id="IPR008775">
    <property type="entry name" value="Phytyl_CoA_dOase-like"/>
</dbReference>
<keyword evidence="1" id="KW-0223">Dioxygenase</keyword>
<dbReference type="SUPFAM" id="SSF51197">
    <property type="entry name" value="Clavaminate synthase-like"/>
    <property type="match status" value="1"/>
</dbReference>
<dbReference type="RefSeq" id="WP_131568343.1">
    <property type="nucleotide sequence ID" value="NZ_JAINFK010000002.1"/>
</dbReference>
<dbReference type="PANTHER" id="PTHR21308">
    <property type="entry name" value="PHYTANOYL-COA ALPHA-HYDROXYLASE"/>
    <property type="match status" value="1"/>
</dbReference>
<dbReference type="EMBL" id="SJST01000003">
    <property type="protein sequence ID" value="TCD14374.1"/>
    <property type="molecule type" value="Genomic_DNA"/>
</dbReference>
<sequence>MDAVAKQAERTRRVWLSPDSGDFDTFKAIVERTTDPAEYPLAATVSRNVPIYDGSTVRNAAEEGADAARGLMAEWVEVFANGPGVVVISGAFADTGPIDRATAIFETIIAQEKARHLGGGDHFAKPGANARIWNALEKHCLADPQNFAAYYGNVPLGLVCEAWLGPAYQMTAQVNVVYPGGEAQKAHRDYHLGFMTPEQIARYPAHVHTVSPVLTLQGAVAHADMPVESGPTLFLPYSQTFFEGYLAFGRDEFQRYFEENYVQLPLKKGDAVFFNPALMHGAGANFTKDISRMANLLQISSAFGRAMETVDRTEMVARLYPVLSAQRASGKMASREIDCVIAASAEGYPFPTNLDLDPPVGGLAPLSQAERVRRALADGRGDDVIAELRVCEKKRRSAVIC</sequence>
<keyword evidence="1" id="KW-0560">Oxidoreductase</keyword>
<gene>
    <name evidence="1" type="ORF">E0D97_09900</name>
</gene>
<dbReference type="InterPro" id="IPR047128">
    <property type="entry name" value="PhyH"/>
</dbReference>
<dbReference type="Pfam" id="PF05721">
    <property type="entry name" value="PhyH"/>
    <property type="match status" value="1"/>
</dbReference>
<dbReference type="Gene3D" id="2.60.120.620">
    <property type="entry name" value="q2cbj1_9rhob like domain"/>
    <property type="match status" value="1"/>
</dbReference>
<reference evidence="1 2" key="1">
    <citation type="journal article" date="2015" name="Antonie Van Leeuwenhoek">
        <title>Oricola cellulosilytica gen. nov., sp. nov., a cellulose-degrading bacterium of the family Phyllobacteriaceae isolated from surface seashore water, and emended descriptions of Mesorhizobium loti and Phyllobacterium myrsinacearum.</title>
        <authorList>
            <person name="Hameed A."/>
            <person name="Shahina M."/>
            <person name="Lai W.A."/>
            <person name="Lin S.Y."/>
            <person name="Young L.S."/>
            <person name="Liu Y.C."/>
            <person name="Hsu Y.H."/>
            <person name="Young C.C."/>
        </authorList>
    </citation>
    <scope>NUCLEOTIDE SEQUENCE [LARGE SCALE GENOMIC DNA]</scope>
    <source>
        <strain evidence="1 2">KCTC 52183</strain>
    </source>
</reference>
<protein>
    <submittedName>
        <fullName evidence="1">Phytanoyl-CoA dioxygenase</fullName>
    </submittedName>
</protein>
<dbReference type="Proteomes" id="UP000291301">
    <property type="component" value="Unassembled WGS sequence"/>
</dbReference>
<name>A0A4R0PFV8_9HYPH</name>
<keyword evidence="2" id="KW-1185">Reference proteome</keyword>
<dbReference type="PANTHER" id="PTHR21308:SF8">
    <property type="entry name" value="PHYTANOYL-COA DIOXYGENASE FAMILY PROTEIN (AFU_ORTHOLOGUE AFUA_2G09620)"/>
    <property type="match status" value="1"/>
</dbReference>
<organism evidence="1 2">
    <name type="scientific">Oricola cellulosilytica</name>
    <dbReference type="NCBI Taxonomy" id="1429082"/>
    <lineage>
        <taxon>Bacteria</taxon>
        <taxon>Pseudomonadati</taxon>
        <taxon>Pseudomonadota</taxon>
        <taxon>Alphaproteobacteria</taxon>
        <taxon>Hyphomicrobiales</taxon>
        <taxon>Ahrensiaceae</taxon>
        <taxon>Oricola</taxon>
    </lineage>
</organism>
<proteinExistence type="predicted"/>
<dbReference type="AlphaFoldDB" id="A0A4R0PFV8"/>
<comment type="caution">
    <text evidence="1">The sequence shown here is derived from an EMBL/GenBank/DDBJ whole genome shotgun (WGS) entry which is preliminary data.</text>
</comment>
<evidence type="ECO:0000313" key="2">
    <source>
        <dbReference type="Proteomes" id="UP000291301"/>
    </source>
</evidence>
<evidence type="ECO:0000313" key="1">
    <source>
        <dbReference type="EMBL" id="TCD14374.1"/>
    </source>
</evidence>
<dbReference type="OrthoDB" id="3562306at2"/>
<dbReference type="GO" id="GO:0001561">
    <property type="term" value="P:fatty acid alpha-oxidation"/>
    <property type="evidence" value="ECO:0007669"/>
    <property type="project" value="InterPro"/>
</dbReference>
<accession>A0A4R0PFV8</accession>